<dbReference type="AlphaFoldDB" id="A0A919E0J8"/>
<name>A0A919E0J8_9ACTN</name>
<reference evidence="2" key="2">
    <citation type="submission" date="2020-09" db="EMBL/GenBank/DDBJ databases">
        <authorList>
            <person name="Sun Q."/>
            <person name="Ohkuma M."/>
        </authorList>
    </citation>
    <scope>NUCLEOTIDE SEQUENCE</scope>
    <source>
        <strain evidence="2">JCM 4477</strain>
    </source>
</reference>
<dbReference type="EMBL" id="BNBI01000004">
    <property type="protein sequence ID" value="GHE98178.1"/>
    <property type="molecule type" value="Genomic_DNA"/>
</dbReference>
<proteinExistence type="predicted"/>
<dbReference type="RefSeq" id="WP_190204095.1">
    <property type="nucleotide sequence ID" value="NZ_BNBI01000004.1"/>
</dbReference>
<evidence type="ECO:0000259" key="1">
    <source>
        <dbReference type="Pfam" id="PF11716"/>
    </source>
</evidence>
<dbReference type="InterPro" id="IPR034660">
    <property type="entry name" value="DinB/YfiT-like"/>
</dbReference>
<accession>A0A919E0J8</accession>
<protein>
    <submittedName>
        <fullName evidence="2">TIGR03084 family protein</fullName>
    </submittedName>
</protein>
<reference evidence="2" key="1">
    <citation type="journal article" date="2014" name="Int. J. Syst. Evol. Microbiol.">
        <title>Complete genome sequence of Corynebacterium casei LMG S-19264T (=DSM 44701T), isolated from a smear-ripened cheese.</title>
        <authorList>
            <consortium name="US DOE Joint Genome Institute (JGI-PGF)"/>
            <person name="Walter F."/>
            <person name="Albersmeier A."/>
            <person name="Kalinowski J."/>
            <person name="Ruckert C."/>
        </authorList>
    </citation>
    <scope>NUCLEOTIDE SEQUENCE</scope>
    <source>
        <strain evidence="2">JCM 4477</strain>
    </source>
</reference>
<organism evidence="2 3">
    <name type="scientific">Streptomyces fumanus</name>
    <dbReference type="NCBI Taxonomy" id="67302"/>
    <lineage>
        <taxon>Bacteria</taxon>
        <taxon>Bacillati</taxon>
        <taxon>Actinomycetota</taxon>
        <taxon>Actinomycetes</taxon>
        <taxon>Kitasatosporales</taxon>
        <taxon>Streptomycetaceae</taxon>
        <taxon>Streptomyces</taxon>
    </lineage>
</organism>
<dbReference type="InterPro" id="IPR017517">
    <property type="entry name" value="Maleyloyr_isom"/>
</dbReference>
<dbReference type="Gene3D" id="1.20.120.450">
    <property type="entry name" value="dinb family like domain"/>
    <property type="match status" value="1"/>
</dbReference>
<evidence type="ECO:0000313" key="3">
    <source>
        <dbReference type="Proteomes" id="UP000630718"/>
    </source>
</evidence>
<dbReference type="SUPFAM" id="SSF109854">
    <property type="entry name" value="DinB/YfiT-like putative metalloenzymes"/>
    <property type="match status" value="1"/>
</dbReference>
<gene>
    <name evidence="2" type="ORF">GCM10018772_23230</name>
</gene>
<evidence type="ECO:0000313" key="2">
    <source>
        <dbReference type="EMBL" id="GHE98178.1"/>
    </source>
</evidence>
<dbReference type="Pfam" id="PF11716">
    <property type="entry name" value="MDMPI_N"/>
    <property type="match status" value="1"/>
</dbReference>
<sequence>MTATRTELGDLAEEQQDFAALLRSLADADWRRPSAAAGWTVADQVAHLADTEEVAADTLTGGERAFAVAVPRHRTAEEFTAAGCRRGDGLGPARLTAWWEESAARTRRLLAARDPGDRVAWGLGMTARTFATARQMEHWAHGLDIRDALGRPVDEPARLLRIAALGHSTLRYALARERVPWPRGRSLRLELTARDGTRHTVGPADATDVLHGPLLAWCRTATRRSRADPAAWRADGELAALALRYARAYL</sequence>
<keyword evidence="3" id="KW-1185">Reference proteome</keyword>
<dbReference type="GO" id="GO:0046872">
    <property type="term" value="F:metal ion binding"/>
    <property type="evidence" value="ECO:0007669"/>
    <property type="project" value="InterPro"/>
</dbReference>
<dbReference type="InterPro" id="IPR024344">
    <property type="entry name" value="MDMPI_metal-binding"/>
</dbReference>
<dbReference type="NCBIfam" id="TIGR03083">
    <property type="entry name" value="maleylpyruvate isomerase family mycothiol-dependent enzyme"/>
    <property type="match status" value="1"/>
</dbReference>
<feature type="domain" description="Mycothiol-dependent maleylpyruvate isomerase metal-binding" evidence="1">
    <location>
        <begin position="11"/>
        <end position="146"/>
    </location>
</feature>
<comment type="caution">
    <text evidence="2">The sequence shown here is derived from an EMBL/GenBank/DDBJ whole genome shotgun (WGS) entry which is preliminary data.</text>
</comment>
<dbReference type="Proteomes" id="UP000630718">
    <property type="component" value="Unassembled WGS sequence"/>
</dbReference>